<feature type="domain" description="Flagellar hook-length control protein-like C-terminal" evidence="1">
    <location>
        <begin position="373"/>
        <end position="446"/>
    </location>
</feature>
<evidence type="ECO:0000313" key="3">
    <source>
        <dbReference type="Proteomes" id="UP001433638"/>
    </source>
</evidence>
<dbReference type="Gene3D" id="3.30.750.140">
    <property type="match status" value="1"/>
</dbReference>
<dbReference type="InterPro" id="IPR021136">
    <property type="entry name" value="Flagellar_hook_control-like_C"/>
</dbReference>
<organism evidence="2 3">
    <name type="scientific">Vogesella oryzagri</name>
    <dbReference type="NCBI Taxonomy" id="3160864"/>
    <lineage>
        <taxon>Bacteria</taxon>
        <taxon>Pseudomonadati</taxon>
        <taxon>Pseudomonadota</taxon>
        <taxon>Betaproteobacteria</taxon>
        <taxon>Neisseriales</taxon>
        <taxon>Chromobacteriaceae</taxon>
        <taxon>Vogesella</taxon>
    </lineage>
</organism>
<keyword evidence="2" id="KW-0969">Cilium</keyword>
<reference evidence="2" key="1">
    <citation type="submission" date="2024-06" db="EMBL/GenBank/DDBJ databases">
        <title>Genome sequence of Vogesella sp. MAHUQ-64.</title>
        <authorList>
            <person name="Huq M.A."/>
        </authorList>
    </citation>
    <scope>NUCLEOTIDE SEQUENCE</scope>
    <source>
        <strain evidence="2">MAHUQ-64</strain>
    </source>
</reference>
<comment type="caution">
    <text evidence="2">The sequence shown here is derived from an EMBL/GenBank/DDBJ whole genome shotgun (WGS) entry which is preliminary data.</text>
</comment>
<dbReference type="RefSeq" id="WP_349588684.1">
    <property type="nucleotide sequence ID" value="NZ_JBEFLD010000006.1"/>
</dbReference>
<keyword evidence="2" id="KW-0966">Cell projection</keyword>
<evidence type="ECO:0000313" key="2">
    <source>
        <dbReference type="EMBL" id="MEQ6291601.1"/>
    </source>
</evidence>
<gene>
    <name evidence="2" type="ORF">ABNW52_13365</name>
</gene>
<keyword evidence="2" id="KW-0282">Flagellum</keyword>
<name>A0ABV1M5V9_9NEIS</name>
<evidence type="ECO:0000259" key="1">
    <source>
        <dbReference type="Pfam" id="PF02120"/>
    </source>
</evidence>
<proteinExistence type="predicted"/>
<sequence>MISPLLPGASSARDTTLSPAQNARLEREQGRVLIEVSGTPARLPDLANGERLAAAVSERLPDGKLAAQIKGETFLLNMPAGSQAQAGNVLNLRVASLQPLAFALVDLQQETPAAALQDALRLAAGQEETPLATLSQPAGKMPAFQAGEWVHARVAERLADGSAVVLAKNAAFTLQAPPGSKALNADPLLLRVRTTEPVVSFAQVTLEQDPDMAKSAPVSLSAATRYLSTLLQAANQQGGRLSATAAALAAAYDTATDKVAGSGKALLDNPGQSSSDHSASLRQTVEKSGLFYESHQKAWLDGRLSLDELRQEPQAKLGAAGKAQGEMGQLVQRQLETLEQRQFVYNGLAWPGQQVQWQIQAEDTPEREAGGADAMRAWHTQLNLQLPALGGVAARLRMVGNQVQLVFATDSDEAGGLIESHRLQLAGAMEAAGLALASLQVKHEAEPS</sequence>
<dbReference type="InterPro" id="IPR038610">
    <property type="entry name" value="FliK-like_C_sf"/>
</dbReference>
<accession>A0ABV1M5V9</accession>
<protein>
    <submittedName>
        <fullName evidence="2">Flagellar hook-length control protein FliK</fullName>
    </submittedName>
</protein>
<keyword evidence="3" id="KW-1185">Reference proteome</keyword>
<dbReference type="Proteomes" id="UP001433638">
    <property type="component" value="Unassembled WGS sequence"/>
</dbReference>
<dbReference type="Pfam" id="PF02120">
    <property type="entry name" value="Flg_hook"/>
    <property type="match status" value="1"/>
</dbReference>
<dbReference type="EMBL" id="JBEFLD010000006">
    <property type="protein sequence ID" value="MEQ6291601.1"/>
    <property type="molecule type" value="Genomic_DNA"/>
</dbReference>